<feature type="non-terminal residue" evidence="1">
    <location>
        <position position="191"/>
    </location>
</feature>
<reference evidence="1" key="1">
    <citation type="journal article" date="2014" name="Front. Microbiol.">
        <title>High frequency of phylogenetically diverse reductive dehalogenase-homologous genes in deep subseafloor sedimentary metagenomes.</title>
        <authorList>
            <person name="Kawai M."/>
            <person name="Futagami T."/>
            <person name="Toyoda A."/>
            <person name="Takaki Y."/>
            <person name="Nishi S."/>
            <person name="Hori S."/>
            <person name="Arai W."/>
            <person name="Tsubouchi T."/>
            <person name="Morono Y."/>
            <person name="Uchiyama I."/>
            <person name="Ito T."/>
            <person name="Fujiyama A."/>
            <person name="Inagaki F."/>
            <person name="Takami H."/>
        </authorList>
    </citation>
    <scope>NUCLEOTIDE SEQUENCE</scope>
    <source>
        <strain evidence="1">Expedition CK06-06</strain>
    </source>
</reference>
<evidence type="ECO:0000313" key="1">
    <source>
        <dbReference type="EMBL" id="GAF84230.1"/>
    </source>
</evidence>
<organism evidence="1">
    <name type="scientific">marine sediment metagenome</name>
    <dbReference type="NCBI Taxonomy" id="412755"/>
    <lineage>
        <taxon>unclassified sequences</taxon>
        <taxon>metagenomes</taxon>
        <taxon>ecological metagenomes</taxon>
    </lineage>
</organism>
<name>X0U6T4_9ZZZZ</name>
<proteinExistence type="predicted"/>
<dbReference type="AlphaFoldDB" id="X0U6T4"/>
<protein>
    <submittedName>
        <fullName evidence="1">Uncharacterized protein</fullName>
    </submittedName>
</protein>
<comment type="caution">
    <text evidence="1">The sequence shown here is derived from an EMBL/GenBank/DDBJ whole genome shotgun (WGS) entry which is preliminary data.</text>
</comment>
<accession>X0U6T4</accession>
<gene>
    <name evidence="1" type="ORF">S01H1_04408</name>
</gene>
<sequence length="191" mass="20878">MQNTNSTSFPKDQASVLQALYDWRVKGHTVPGAGEHGPWTHHLDCVPTYLLGAEFNNTGIDVESTLGVLAEKQLIEHRLRRNLPSGTWQLANGRIVAANVGTDIVPPVVPFGESMPPDGTIRGVPFASPTHRCFLEVRLNGVVIETGGALGTRFAECYKLTKAGIELVESWQLADVDDGAIPLTKLQRRIW</sequence>
<dbReference type="EMBL" id="BARS01002327">
    <property type="protein sequence ID" value="GAF84230.1"/>
    <property type="molecule type" value="Genomic_DNA"/>
</dbReference>